<proteinExistence type="predicted"/>
<gene>
    <name evidence="2" type="ORF">AMEX_G4031</name>
</gene>
<accession>A0A8T2MKH3</accession>
<evidence type="ECO:0000313" key="2">
    <source>
        <dbReference type="EMBL" id="KAG9281241.1"/>
    </source>
</evidence>
<evidence type="ECO:0000313" key="3">
    <source>
        <dbReference type="Proteomes" id="UP000752171"/>
    </source>
</evidence>
<keyword evidence="1" id="KW-1133">Transmembrane helix</keyword>
<sequence length="68" mass="7582">MHVPNIVIVSIFCVVCFLLLVAFFYAFCFRCTLQSSPKDGRNEAGCSVEREDATYRRSSSNPSLGNTI</sequence>
<dbReference type="Proteomes" id="UP000752171">
    <property type="component" value="Unassembled WGS sequence"/>
</dbReference>
<keyword evidence="1" id="KW-0472">Membrane</keyword>
<protein>
    <submittedName>
        <fullName evidence="2">Uncharacterized protein</fullName>
    </submittedName>
</protein>
<keyword evidence="1" id="KW-0812">Transmembrane</keyword>
<reference evidence="2 3" key="1">
    <citation type="submission" date="2021-07" db="EMBL/GenBank/DDBJ databases">
        <authorList>
            <person name="Imarazene B."/>
            <person name="Zahm M."/>
            <person name="Klopp C."/>
            <person name="Cabau C."/>
            <person name="Beille S."/>
            <person name="Jouanno E."/>
            <person name="Castinel A."/>
            <person name="Lluch J."/>
            <person name="Gil L."/>
            <person name="Kuchtly C."/>
            <person name="Lopez Roques C."/>
            <person name="Donnadieu C."/>
            <person name="Parrinello H."/>
            <person name="Journot L."/>
            <person name="Du K."/>
            <person name="Schartl M."/>
            <person name="Retaux S."/>
            <person name="Guiguen Y."/>
        </authorList>
    </citation>
    <scope>NUCLEOTIDE SEQUENCE [LARGE SCALE GENOMIC DNA]</scope>
    <source>
        <strain evidence="2">Pach_M1</strain>
        <tissue evidence="2">Testis</tissue>
    </source>
</reference>
<dbReference type="AlphaFoldDB" id="A0A8T2MKH3"/>
<evidence type="ECO:0000256" key="1">
    <source>
        <dbReference type="SAM" id="Phobius"/>
    </source>
</evidence>
<dbReference type="EMBL" id="JAICCE010000002">
    <property type="protein sequence ID" value="KAG9281241.1"/>
    <property type="molecule type" value="Genomic_DNA"/>
</dbReference>
<feature type="transmembrane region" description="Helical" evidence="1">
    <location>
        <begin position="6"/>
        <end position="28"/>
    </location>
</feature>
<organism evidence="2 3">
    <name type="scientific">Astyanax mexicanus</name>
    <name type="common">Blind cave fish</name>
    <name type="synonym">Astyanax fasciatus mexicanus</name>
    <dbReference type="NCBI Taxonomy" id="7994"/>
    <lineage>
        <taxon>Eukaryota</taxon>
        <taxon>Metazoa</taxon>
        <taxon>Chordata</taxon>
        <taxon>Craniata</taxon>
        <taxon>Vertebrata</taxon>
        <taxon>Euteleostomi</taxon>
        <taxon>Actinopterygii</taxon>
        <taxon>Neopterygii</taxon>
        <taxon>Teleostei</taxon>
        <taxon>Ostariophysi</taxon>
        <taxon>Characiformes</taxon>
        <taxon>Characoidei</taxon>
        <taxon>Acestrorhamphidae</taxon>
        <taxon>Acestrorhamphinae</taxon>
        <taxon>Astyanax</taxon>
    </lineage>
</organism>
<name>A0A8T2MKH3_ASTMX</name>
<comment type="caution">
    <text evidence="2">The sequence shown here is derived from an EMBL/GenBank/DDBJ whole genome shotgun (WGS) entry which is preliminary data.</text>
</comment>